<proteinExistence type="predicted"/>
<dbReference type="Pfam" id="PF02311">
    <property type="entry name" value="AraC_binding"/>
    <property type="match status" value="1"/>
</dbReference>
<dbReference type="InterPro" id="IPR003313">
    <property type="entry name" value="AraC-bd"/>
</dbReference>
<name>A0A023PZW2_9GAMM</name>
<dbReference type="PANTHER" id="PTHR46796">
    <property type="entry name" value="HTH-TYPE TRANSCRIPTIONAL ACTIVATOR RHAS-RELATED"/>
    <property type="match status" value="1"/>
</dbReference>
<dbReference type="RefSeq" id="WP_039610726.1">
    <property type="nucleotide sequence ID" value="NZ_JWIC01000007.1"/>
</dbReference>
<evidence type="ECO:0000259" key="5">
    <source>
        <dbReference type="PROSITE" id="PS01124"/>
    </source>
</evidence>
<dbReference type="PROSITE" id="PS01124">
    <property type="entry name" value="HTH_ARAC_FAMILY_2"/>
    <property type="match status" value="1"/>
</dbReference>
<evidence type="ECO:0000313" key="7">
    <source>
        <dbReference type="EMBL" id="KID56152.1"/>
    </source>
</evidence>
<dbReference type="AlphaFoldDB" id="A0A023PZW2"/>
<evidence type="ECO:0000256" key="2">
    <source>
        <dbReference type="ARBA" id="ARBA00023125"/>
    </source>
</evidence>
<keyword evidence="1" id="KW-0805">Transcription regulation</keyword>
<dbReference type="InterPro" id="IPR018060">
    <property type="entry name" value="HTH_AraC"/>
</dbReference>
<dbReference type="PROSITE" id="PS00041">
    <property type="entry name" value="HTH_ARAC_FAMILY_1"/>
    <property type="match status" value="1"/>
</dbReference>
<protein>
    <submittedName>
        <fullName evidence="7">AraC family transcriptional regulator</fullName>
    </submittedName>
    <submittedName>
        <fullName evidence="6">AraC-type DNA-binding domain-containing protein</fullName>
    </submittedName>
</protein>
<evidence type="ECO:0000313" key="6">
    <source>
        <dbReference type="EMBL" id="AHX39778.1"/>
    </source>
</evidence>
<dbReference type="EMBL" id="JWIC01000007">
    <property type="protein sequence ID" value="KID56152.1"/>
    <property type="molecule type" value="Genomic_DNA"/>
</dbReference>
<dbReference type="Gene3D" id="1.10.10.60">
    <property type="entry name" value="Homeodomain-like"/>
    <property type="match status" value="2"/>
</dbReference>
<dbReference type="OrthoDB" id="9809338at2"/>
<sequence length="266" mass="29775">MQQSKFSIHHDLGGLEVLHNIDKKFDFGRHNHSGYTVALVDCGAQRFFRSGGQHLAGKSSLILINAEQVHDCRKACEGISSYRSLYPTPELFNSLMDNSKRRAPYFDEAVLHDAALASQLNGLFSVLDSPTSQLEKQTQLVGFLSNLCASTGRLVLSEDKQSLKCRIAKAASYLLDNLFSDIALTELASLVHMSPFHFVRSFKAQTGLTPHAFQIQHRLNHAKCLIRNGKNITEVASHVGFYDHSHFSRHFKKNMGITPNQYKQAC</sequence>
<accession>A0A023PZW2</accession>
<dbReference type="PRINTS" id="PR00032">
    <property type="entry name" value="HTHARAC"/>
</dbReference>
<dbReference type="SMART" id="SM00342">
    <property type="entry name" value="HTH_ARAC"/>
    <property type="match status" value="1"/>
</dbReference>
<reference evidence="7 8" key="2">
    <citation type="submission" date="2014-12" db="EMBL/GenBank/DDBJ databases">
        <title>Draft Genome Sequence of Pseudoalteromonas luteoviolacea HI1.</title>
        <authorList>
            <person name="Asahina A.Y."/>
            <person name="Hadfield M.G."/>
        </authorList>
    </citation>
    <scope>NUCLEOTIDE SEQUENCE [LARGE SCALE GENOMIC DNA]</scope>
    <source>
        <strain evidence="7 8">HI1</strain>
    </source>
</reference>
<dbReference type="PANTHER" id="PTHR46796:SF2">
    <property type="entry name" value="TRANSCRIPTIONAL REGULATORY PROTEIN"/>
    <property type="match status" value="1"/>
</dbReference>
<dbReference type="GO" id="GO:0043565">
    <property type="term" value="F:sequence-specific DNA binding"/>
    <property type="evidence" value="ECO:0007669"/>
    <property type="project" value="InterPro"/>
</dbReference>
<evidence type="ECO:0000256" key="1">
    <source>
        <dbReference type="ARBA" id="ARBA00023015"/>
    </source>
</evidence>
<dbReference type="InterPro" id="IPR050204">
    <property type="entry name" value="AraC_XylS_family_regulators"/>
</dbReference>
<dbReference type="Proteomes" id="UP000031327">
    <property type="component" value="Unassembled WGS sequence"/>
</dbReference>
<evidence type="ECO:0000313" key="8">
    <source>
        <dbReference type="Proteomes" id="UP000031327"/>
    </source>
</evidence>
<dbReference type="Pfam" id="PF12833">
    <property type="entry name" value="HTH_18"/>
    <property type="match status" value="1"/>
</dbReference>
<dbReference type="GO" id="GO:0003700">
    <property type="term" value="F:DNA-binding transcription factor activity"/>
    <property type="evidence" value="ECO:0007669"/>
    <property type="project" value="InterPro"/>
</dbReference>
<dbReference type="SUPFAM" id="SSF51215">
    <property type="entry name" value="Regulatory protein AraC"/>
    <property type="match status" value="1"/>
</dbReference>
<dbReference type="SUPFAM" id="SSF46689">
    <property type="entry name" value="Homeodomain-like"/>
    <property type="match status" value="2"/>
</dbReference>
<dbReference type="InterPro" id="IPR037923">
    <property type="entry name" value="HTH-like"/>
</dbReference>
<dbReference type="EMBL" id="KF724688">
    <property type="protein sequence ID" value="AHX39778.1"/>
    <property type="molecule type" value="Genomic_DNA"/>
</dbReference>
<dbReference type="InterPro" id="IPR009057">
    <property type="entry name" value="Homeodomain-like_sf"/>
</dbReference>
<gene>
    <name evidence="7" type="ORF">JF50_17880</name>
</gene>
<dbReference type="InterPro" id="IPR020449">
    <property type="entry name" value="Tscrpt_reg_AraC-type_HTH"/>
</dbReference>
<evidence type="ECO:0000256" key="4">
    <source>
        <dbReference type="ARBA" id="ARBA00023163"/>
    </source>
</evidence>
<keyword evidence="3" id="KW-0010">Activator</keyword>
<evidence type="ECO:0000256" key="3">
    <source>
        <dbReference type="ARBA" id="ARBA00023159"/>
    </source>
</evidence>
<keyword evidence="2 6" id="KW-0238">DNA-binding</keyword>
<reference evidence="6" key="1">
    <citation type="journal article" date="2014" name="Science">
        <title>Marine tubeworm metamorphosis induced by arrays of bacterial phage tail-like structures.</title>
        <authorList>
            <person name="Shikuma N.J."/>
            <person name="Pilhofer M."/>
            <person name="Weiss G.L."/>
            <person name="Hadfield M.G."/>
            <person name="Jensen G.J."/>
            <person name="Newman D.K."/>
        </authorList>
    </citation>
    <scope>NUCLEOTIDE SEQUENCE</scope>
    <source>
        <strain evidence="6">HI1</strain>
    </source>
</reference>
<feature type="domain" description="HTH araC/xylS-type" evidence="5">
    <location>
        <begin position="168"/>
        <end position="265"/>
    </location>
</feature>
<organism evidence="6">
    <name type="scientific">Pseudoalteromonas luteoviolacea</name>
    <dbReference type="NCBI Taxonomy" id="43657"/>
    <lineage>
        <taxon>Bacteria</taxon>
        <taxon>Pseudomonadati</taxon>
        <taxon>Pseudomonadota</taxon>
        <taxon>Gammaproteobacteria</taxon>
        <taxon>Alteromonadales</taxon>
        <taxon>Pseudoalteromonadaceae</taxon>
        <taxon>Pseudoalteromonas</taxon>
    </lineage>
</organism>
<dbReference type="InterPro" id="IPR018062">
    <property type="entry name" value="HTH_AraC-typ_CS"/>
</dbReference>
<keyword evidence="4" id="KW-0804">Transcription</keyword>